<comment type="caution">
    <text evidence="13">The sequence shown here is derived from an EMBL/GenBank/DDBJ whole genome shotgun (WGS) entry which is preliminary data.</text>
</comment>
<evidence type="ECO:0000256" key="2">
    <source>
        <dbReference type="ARBA" id="ARBA00021549"/>
    </source>
</evidence>
<evidence type="ECO:0000256" key="5">
    <source>
        <dbReference type="ARBA" id="ARBA00022519"/>
    </source>
</evidence>
<gene>
    <name evidence="13" type="ORF">ACFOFO_09645</name>
</gene>
<keyword evidence="6 11" id="KW-0812">Transmembrane</keyword>
<evidence type="ECO:0000256" key="11">
    <source>
        <dbReference type="SAM" id="Phobius"/>
    </source>
</evidence>
<feature type="transmembrane region" description="Helical" evidence="11">
    <location>
        <begin position="16"/>
        <end position="39"/>
    </location>
</feature>
<feature type="domain" description="General secretion pathway GspH" evidence="12">
    <location>
        <begin position="52"/>
        <end position="171"/>
    </location>
</feature>
<dbReference type="SUPFAM" id="SSF54523">
    <property type="entry name" value="Pili subunits"/>
    <property type="match status" value="1"/>
</dbReference>
<keyword evidence="7 11" id="KW-1133">Transmembrane helix</keyword>
<name>A0ABV7F343_9BURK</name>
<proteinExistence type="inferred from homology"/>
<evidence type="ECO:0000256" key="6">
    <source>
        <dbReference type="ARBA" id="ARBA00022692"/>
    </source>
</evidence>
<dbReference type="NCBIfam" id="TIGR02532">
    <property type="entry name" value="IV_pilin_GFxxxE"/>
    <property type="match status" value="1"/>
</dbReference>
<dbReference type="InterPro" id="IPR045584">
    <property type="entry name" value="Pilin-like"/>
</dbReference>
<evidence type="ECO:0000256" key="10">
    <source>
        <dbReference type="ARBA" id="ARBA00030775"/>
    </source>
</evidence>
<accession>A0ABV7F343</accession>
<evidence type="ECO:0000256" key="4">
    <source>
        <dbReference type="ARBA" id="ARBA00022481"/>
    </source>
</evidence>
<dbReference type="EMBL" id="JBHRTP010000024">
    <property type="protein sequence ID" value="MFC3108222.1"/>
    <property type="molecule type" value="Genomic_DNA"/>
</dbReference>
<keyword evidence="5" id="KW-0997">Cell inner membrane</keyword>
<evidence type="ECO:0000256" key="8">
    <source>
        <dbReference type="ARBA" id="ARBA00023136"/>
    </source>
</evidence>
<keyword evidence="3" id="KW-1003">Cell membrane</keyword>
<reference evidence="14" key="1">
    <citation type="journal article" date="2019" name="Int. J. Syst. Evol. Microbiol.">
        <title>The Global Catalogue of Microorganisms (GCM) 10K type strain sequencing project: providing services to taxonomists for standard genome sequencing and annotation.</title>
        <authorList>
            <consortium name="The Broad Institute Genomics Platform"/>
            <consortium name="The Broad Institute Genome Sequencing Center for Infectious Disease"/>
            <person name="Wu L."/>
            <person name="Ma J."/>
        </authorList>
    </citation>
    <scope>NUCLEOTIDE SEQUENCE [LARGE SCALE GENOMIC DNA]</scope>
    <source>
        <strain evidence="14">KCTC 42986</strain>
    </source>
</reference>
<evidence type="ECO:0000313" key="14">
    <source>
        <dbReference type="Proteomes" id="UP001595530"/>
    </source>
</evidence>
<dbReference type="InterPro" id="IPR022346">
    <property type="entry name" value="T2SS_GspH"/>
</dbReference>
<evidence type="ECO:0000256" key="1">
    <source>
        <dbReference type="ARBA" id="ARBA00004377"/>
    </source>
</evidence>
<dbReference type="Pfam" id="PF07963">
    <property type="entry name" value="N_methyl"/>
    <property type="match status" value="1"/>
</dbReference>
<evidence type="ECO:0000313" key="13">
    <source>
        <dbReference type="EMBL" id="MFC3108222.1"/>
    </source>
</evidence>
<evidence type="ECO:0000256" key="3">
    <source>
        <dbReference type="ARBA" id="ARBA00022475"/>
    </source>
</evidence>
<organism evidence="13 14">
    <name type="scientific">Undibacterium arcticum</name>
    <dbReference type="NCBI Taxonomy" id="1762892"/>
    <lineage>
        <taxon>Bacteria</taxon>
        <taxon>Pseudomonadati</taxon>
        <taxon>Pseudomonadota</taxon>
        <taxon>Betaproteobacteria</taxon>
        <taxon>Burkholderiales</taxon>
        <taxon>Oxalobacteraceae</taxon>
        <taxon>Undibacterium</taxon>
    </lineage>
</organism>
<dbReference type="InterPro" id="IPR012902">
    <property type="entry name" value="N_methyl_site"/>
</dbReference>
<keyword evidence="8 11" id="KW-0472">Membrane</keyword>
<comment type="similarity">
    <text evidence="9">Belongs to the GSP H family.</text>
</comment>
<dbReference type="PROSITE" id="PS00409">
    <property type="entry name" value="PROKAR_NTER_METHYL"/>
    <property type="match status" value="1"/>
</dbReference>
<dbReference type="Proteomes" id="UP001595530">
    <property type="component" value="Unassembled WGS sequence"/>
</dbReference>
<evidence type="ECO:0000256" key="9">
    <source>
        <dbReference type="ARBA" id="ARBA00025772"/>
    </source>
</evidence>
<keyword evidence="4" id="KW-0488">Methylation</keyword>
<dbReference type="RefSeq" id="WP_390331440.1">
    <property type="nucleotide sequence ID" value="NZ_JBHRTP010000024.1"/>
</dbReference>
<protein>
    <recommendedName>
        <fullName evidence="2">Type II secretion system protein H</fullName>
    </recommendedName>
    <alternativeName>
        <fullName evidence="10">General secretion pathway protein H</fullName>
    </alternativeName>
</protein>
<comment type="subcellular location">
    <subcellularLocation>
        <location evidence="1">Cell inner membrane</location>
        <topology evidence="1">Single-pass membrane protein</topology>
    </subcellularLocation>
</comment>
<dbReference type="Gene3D" id="3.55.40.10">
    <property type="entry name" value="minor pseudopilin epsh domain"/>
    <property type="match status" value="1"/>
</dbReference>
<evidence type="ECO:0000256" key="7">
    <source>
        <dbReference type="ARBA" id="ARBA00022989"/>
    </source>
</evidence>
<sequence length="192" mass="21028">MKIPTSTGAAVNVKGFTLIELMITLTIAAILLAIGVPSFRSLIQNQRMTTTVNDLFFAINLTRSQALQMGGRVDLAPIDNADWSKGWRIFVNKPNDTDLTYNSDDQLVFSHGPIPNGITITTAFTDGVTQYITYNGTGRTRTNTSSQTPQLGTITLTQDTQIRRIKLNFLGRPRVCDPAQEPTTCTSTADTK</sequence>
<dbReference type="Pfam" id="PF12019">
    <property type="entry name" value="GspH"/>
    <property type="match status" value="1"/>
</dbReference>
<keyword evidence="14" id="KW-1185">Reference proteome</keyword>
<evidence type="ECO:0000259" key="12">
    <source>
        <dbReference type="Pfam" id="PF12019"/>
    </source>
</evidence>